<dbReference type="Gene3D" id="3.20.20.70">
    <property type="entry name" value="Aldolase class I"/>
    <property type="match status" value="1"/>
</dbReference>
<dbReference type="SUPFAM" id="SSF51269">
    <property type="entry name" value="AFP III-like domain"/>
    <property type="match status" value="1"/>
</dbReference>
<dbReference type="Gene3D" id="3.20.20.150">
    <property type="entry name" value="Divalent-metal-dependent TIM barrel enzymes"/>
    <property type="match status" value="1"/>
</dbReference>
<sequence>MTNSFFGQNRPCFIICEIGINHNGSFTSAKKMIDLAKLAKVDAVKFQLRHLKTLYQANVLNNLASQDLAMQQSVDFIKKSELTINEYKKLAQYCRKKDILFMCTPWDIHSVKVLEDIGVEVYKVASADLTNLPLIDILIKTKKPLILSTGMSEQEEISKIYHYLKQAHAEFALLHCNSTYPADLKDINLHFMQKMMKDYDIPIGYSGHERGIAVSTGACALGAKIIERHFTLDRNLPGPDHQASLEPEELITLVKQIREVELALGKASKYLTQGIILNKETLGKSLVATQMIKIGTIITRAMIKSQSPGIGLSPDNIDRLIESRAQRTIQKDELFTKQDLHLAPSQSFHEQILHTWGIPARFHDLDQVSKVFHPDFVEFHLSYKDVLEPVFPHSVRENLVYKVHIPEVWPDGFILDLGSAKPQNRRLSESYIQQTIDIVEVFKKKFKLNQRITDYVVHLGGHSNSVPISDRKTLDKMYKNMGESLSTLRKHNSRARILPENMPPLPWLLGGQRFQNIFTNAHDILDFCRLNKLEMCLDVSHAYLYCQYSRTDFFEYVSVLLPIARHLHLADARGTDGEGLVIGEGDLEFDKLKNLLDNYSSKLSFIPEIWQGHQRDWEGFHRSLIRLSELGY</sequence>
<dbReference type="SMART" id="SM00858">
    <property type="entry name" value="SAF"/>
    <property type="match status" value="1"/>
</dbReference>
<organism evidence="2 3">
    <name type="scientific">Candidatus Beckwithbacteria bacterium CG23_combo_of_CG06-09_8_20_14_all_34_8</name>
    <dbReference type="NCBI Taxonomy" id="1974497"/>
    <lineage>
        <taxon>Bacteria</taxon>
        <taxon>Candidatus Beckwithiibacteriota</taxon>
    </lineage>
</organism>
<dbReference type="InterPro" id="IPR057736">
    <property type="entry name" value="SAF_PseI/NeuA/NeuB"/>
</dbReference>
<comment type="caution">
    <text evidence="2">The sequence shown here is derived from an EMBL/GenBank/DDBJ whole genome shotgun (WGS) entry which is preliminary data.</text>
</comment>
<dbReference type="Pfam" id="PF01261">
    <property type="entry name" value="AP_endonuc_2"/>
    <property type="match status" value="1"/>
</dbReference>
<dbReference type="SUPFAM" id="SSF51658">
    <property type="entry name" value="Xylose isomerase-like"/>
    <property type="match status" value="1"/>
</dbReference>
<dbReference type="PANTHER" id="PTHR42966">
    <property type="entry name" value="N-ACETYLNEURAMINATE SYNTHASE"/>
    <property type="match status" value="1"/>
</dbReference>
<gene>
    <name evidence="2" type="ORF">COX08_00735</name>
</gene>
<dbReference type="InterPro" id="IPR006190">
    <property type="entry name" value="SAF_AFP_Neu5Ac"/>
</dbReference>
<dbReference type="Pfam" id="PF03102">
    <property type="entry name" value="NeuB"/>
    <property type="match status" value="1"/>
</dbReference>
<dbReference type="InterPro" id="IPR013022">
    <property type="entry name" value="Xyl_isomerase-like_TIM-brl"/>
</dbReference>
<evidence type="ECO:0000313" key="2">
    <source>
        <dbReference type="EMBL" id="PIP53469.1"/>
    </source>
</evidence>
<accession>A0A2H0B759</accession>
<dbReference type="GO" id="GO:0016051">
    <property type="term" value="P:carbohydrate biosynthetic process"/>
    <property type="evidence" value="ECO:0007669"/>
    <property type="project" value="InterPro"/>
</dbReference>
<reference evidence="2 3" key="1">
    <citation type="submission" date="2017-09" db="EMBL/GenBank/DDBJ databases">
        <title>Depth-based differentiation of microbial function through sediment-hosted aquifers and enrichment of novel symbionts in the deep terrestrial subsurface.</title>
        <authorList>
            <person name="Probst A.J."/>
            <person name="Ladd B."/>
            <person name="Jarett J.K."/>
            <person name="Geller-Mcgrath D.E."/>
            <person name="Sieber C.M."/>
            <person name="Emerson J.B."/>
            <person name="Anantharaman K."/>
            <person name="Thomas B.C."/>
            <person name="Malmstrom R."/>
            <person name="Stieglmeier M."/>
            <person name="Klingl A."/>
            <person name="Woyke T."/>
            <person name="Ryan C.M."/>
            <person name="Banfield J.F."/>
        </authorList>
    </citation>
    <scope>NUCLEOTIDE SEQUENCE [LARGE SCALE GENOMIC DNA]</scope>
    <source>
        <strain evidence="2">CG23_combo_of_CG06-09_8_20_14_all_34_8</strain>
    </source>
</reference>
<proteinExistence type="predicted"/>
<dbReference type="CDD" id="cd11615">
    <property type="entry name" value="SAF_NeuB_like"/>
    <property type="match status" value="1"/>
</dbReference>
<evidence type="ECO:0000313" key="3">
    <source>
        <dbReference type="Proteomes" id="UP000229459"/>
    </source>
</evidence>
<protein>
    <submittedName>
        <fullName evidence="2">Acetylneuraminic acid synthetase</fullName>
    </submittedName>
</protein>
<dbReference type="InterPro" id="IPR036237">
    <property type="entry name" value="Xyl_isomerase-like_sf"/>
</dbReference>
<dbReference type="Pfam" id="PF08666">
    <property type="entry name" value="SAF"/>
    <property type="match status" value="1"/>
</dbReference>
<dbReference type="InterPro" id="IPR051690">
    <property type="entry name" value="PseI-like"/>
</dbReference>
<dbReference type="PROSITE" id="PS50844">
    <property type="entry name" value="AFP_LIKE"/>
    <property type="match status" value="1"/>
</dbReference>
<dbReference type="InterPro" id="IPR013785">
    <property type="entry name" value="Aldolase_TIM"/>
</dbReference>
<dbReference type="SUPFAM" id="SSF51569">
    <property type="entry name" value="Aldolase"/>
    <property type="match status" value="1"/>
</dbReference>
<dbReference type="PANTHER" id="PTHR42966:SF3">
    <property type="entry name" value="BLR5971 PROTEIN"/>
    <property type="match status" value="1"/>
</dbReference>
<dbReference type="EMBL" id="PCSR01000016">
    <property type="protein sequence ID" value="PIP53469.1"/>
    <property type="molecule type" value="Genomic_DNA"/>
</dbReference>
<dbReference type="GO" id="GO:0047444">
    <property type="term" value="F:N-acylneuraminate-9-phosphate synthase activity"/>
    <property type="evidence" value="ECO:0007669"/>
    <property type="project" value="TreeGrafter"/>
</dbReference>
<dbReference type="Proteomes" id="UP000229459">
    <property type="component" value="Unassembled WGS sequence"/>
</dbReference>
<evidence type="ECO:0000259" key="1">
    <source>
        <dbReference type="PROSITE" id="PS50844"/>
    </source>
</evidence>
<dbReference type="InterPro" id="IPR013132">
    <property type="entry name" value="PseI/NeuA/B-like_N"/>
</dbReference>
<dbReference type="Gene3D" id="3.90.1210.10">
    <property type="entry name" value="Antifreeze-like/N-acetylneuraminic acid synthase C-terminal domain"/>
    <property type="match status" value="1"/>
</dbReference>
<dbReference type="AlphaFoldDB" id="A0A2H0B759"/>
<dbReference type="InterPro" id="IPR036732">
    <property type="entry name" value="AFP_Neu5c_C_sf"/>
</dbReference>
<dbReference type="InterPro" id="IPR013974">
    <property type="entry name" value="SAF"/>
</dbReference>
<name>A0A2H0B759_9BACT</name>
<feature type="domain" description="AFP-like" evidence="1">
    <location>
        <begin position="285"/>
        <end position="343"/>
    </location>
</feature>